<protein>
    <recommendedName>
        <fullName evidence="3">DUF3447 domain-containing protein</fullName>
    </recommendedName>
</protein>
<dbReference type="Proteomes" id="UP000179807">
    <property type="component" value="Unassembled WGS sequence"/>
</dbReference>
<organism evidence="1 2">
    <name type="scientific">Tritrichomonas foetus</name>
    <dbReference type="NCBI Taxonomy" id="1144522"/>
    <lineage>
        <taxon>Eukaryota</taxon>
        <taxon>Metamonada</taxon>
        <taxon>Parabasalia</taxon>
        <taxon>Tritrichomonadida</taxon>
        <taxon>Tritrichomonadidae</taxon>
        <taxon>Tritrichomonas</taxon>
    </lineage>
</organism>
<name>A0A1J4JDI9_9EUKA</name>
<dbReference type="AlphaFoldDB" id="A0A1J4JDI9"/>
<dbReference type="RefSeq" id="XP_068350399.1">
    <property type="nucleotide sequence ID" value="XM_068494913.1"/>
</dbReference>
<proteinExistence type="predicted"/>
<dbReference type="EMBL" id="MLAK01001126">
    <property type="protein sequence ID" value="OHS97262.1"/>
    <property type="molecule type" value="Genomic_DNA"/>
</dbReference>
<dbReference type="VEuPathDB" id="TrichDB:TRFO_09531"/>
<dbReference type="PANTHER" id="PTHR24159:SF5">
    <property type="entry name" value="ANK_REP_REGION DOMAIN-CONTAINING PROTEIN"/>
    <property type="match status" value="1"/>
</dbReference>
<keyword evidence="2" id="KW-1185">Reference proteome</keyword>
<dbReference type="SUPFAM" id="SSF48403">
    <property type="entry name" value="Ankyrin repeat"/>
    <property type="match status" value="1"/>
</dbReference>
<dbReference type="PANTHER" id="PTHR24159">
    <property type="match status" value="1"/>
</dbReference>
<gene>
    <name evidence="1" type="ORF">TRFO_09531</name>
</gene>
<sequence>MKTNQFLDFKKEIEVLSDLQRMVMSILLCDDSETLKKVKTLCHFFEKISISKNIPVYEGFLRLFVHLSTFFNITLKEQKKKRNQELFYKILNELILKHSLKESFHQSTIFFIFNSNKHFVHYLFNKGVVEIPVIERFIQTCGDHCYFLFFVPEMKRYSPDLYQKQMDWFKISEDTINDMFKGELNHLLDEEEINKSQECFKGKYCIRHEIHSQDLIEKLIRTDDLNSFLDFLSKFENYDLNSIIPPSFLENNDDINEINGISLLEYSMSFGSTNIFRYLWLNKVEYSAKSLKYSIIGGNYEIIHILEEESIYKFTRKHYFIALEYYQFEIAQYFLNTIEMDPPGMREIVSSFHQTFNYEILGKYLQDNSPFQEKIIQDDVFECPGLSVLMIYDLLVNQKNLDINYQQTILL</sequence>
<accession>A0A1J4JDI9</accession>
<evidence type="ECO:0000313" key="1">
    <source>
        <dbReference type="EMBL" id="OHS97262.1"/>
    </source>
</evidence>
<evidence type="ECO:0008006" key="3">
    <source>
        <dbReference type="Google" id="ProtNLM"/>
    </source>
</evidence>
<dbReference type="InterPro" id="IPR036770">
    <property type="entry name" value="Ankyrin_rpt-contain_sf"/>
</dbReference>
<evidence type="ECO:0000313" key="2">
    <source>
        <dbReference type="Proteomes" id="UP000179807"/>
    </source>
</evidence>
<dbReference type="GeneID" id="94829617"/>
<reference evidence="1" key="1">
    <citation type="submission" date="2016-10" db="EMBL/GenBank/DDBJ databases">
        <authorList>
            <person name="Benchimol M."/>
            <person name="Almeida L.G."/>
            <person name="Vasconcelos A.T."/>
            <person name="Perreira-Neves A."/>
            <person name="Rosa I.A."/>
            <person name="Tasca T."/>
            <person name="Bogo M.R."/>
            <person name="de Souza W."/>
        </authorList>
    </citation>
    <scope>NUCLEOTIDE SEQUENCE [LARGE SCALE GENOMIC DNA]</scope>
    <source>
        <strain evidence="1">K</strain>
    </source>
</reference>
<comment type="caution">
    <text evidence="1">The sequence shown here is derived from an EMBL/GenBank/DDBJ whole genome shotgun (WGS) entry which is preliminary data.</text>
</comment>